<evidence type="ECO:0000256" key="4">
    <source>
        <dbReference type="ARBA" id="ARBA00023187"/>
    </source>
</evidence>
<sequence>MEFNCISFERVRSQSRSRERKKTGSERGREKKRGRSSSSSSSSGSSSSSSRSRSRSSSSGSSSGSSSSGSSSGSSSSRSGSSHSSGSSGSRKRTKTKRKTSESPKRRKRSPTPKPTKLHIGKLTRNVNRDHMMEIFSVYGQIKNLDMPIDRFHPEFTKGFAYIEYDKPEEAEKAVKYMDGGQIDGQEITAQPVLIQRPIGHHHDEDLRHKEEDRGLGQGHQHVGGDTVDQVLVHPDDFNISEI</sequence>
<dbReference type="PANTHER" id="PTHR15481">
    <property type="entry name" value="RIBONUCLEIC ACID BINDING PROTEIN S1"/>
    <property type="match status" value="1"/>
</dbReference>
<keyword evidence="2" id="KW-0507">mRNA processing</keyword>
<dbReference type="PROSITE" id="PS50102">
    <property type="entry name" value="RRM"/>
    <property type="match status" value="1"/>
</dbReference>
<organism evidence="9 10">
    <name type="scientific">Tegillarca granosa</name>
    <name type="common">Malaysian cockle</name>
    <name type="synonym">Anadara granosa</name>
    <dbReference type="NCBI Taxonomy" id="220873"/>
    <lineage>
        <taxon>Eukaryota</taxon>
        <taxon>Metazoa</taxon>
        <taxon>Spiralia</taxon>
        <taxon>Lophotrochozoa</taxon>
        <taxon>Mollusca</taxon>
        <taxon>Bivalvia</taxon>
        <taxon>Autobranchia</taxon>
        <taxon>Pteriomorphia</taxon>
        <taxon>Arcoida</taxon>
        <taxon>Arcoidea</taxon>
        <taxon>Arcidae</taxon>
        <taxon>Tegillarca</taxon>
    </lineage>
</organism>
<gene>
    <name evidence="9" type="ORF">KUTeg_003153</name>
</gene>
<evidence type="ECO:0000256" key="1">
    <source>
        <dbReference type="ARBA" id="ARBA00004123"/>
    </source>
</evidence>
<feature type="compositionally biased region" description="Basic residues" evidence="7">
    <location>
        <begin position="105"/>
        <end position="119"/>
    </location>
</feature>
<dbReference type="InterPro" id="IPR035979">
    <property type="entry name" value="RBD_domain_sf"/>
</dbReference>
<comment type="subcellular location">
    <subcellularLocation>
        <location evidence="1">Nucleus</location>
    </subcellularLocation>
</comment>
<evidence type="ECO:0000256" key="2">
    <source>
        <dbReference type="ARBA" id="ARBA00022664"/>
    </source>
</evidence>
<dbReference type="InterPro" id="IPR000504">
    <property type="entry name" value="RRM_dom"/>
</dbReference>
<keyword evidence="5" id="KW-0539">Nucleus</keyword>
<dbReference type="PANTHER" id="PTHR15481:SF0">
    <property type="entry name" value="LD23870P-RELATED"/>
    <property type="match status" value="1"/>
</dbReference>
<evidence type="ECO:0000313" key="10">
    <source>
        <dbReference type="Proteomes" id="UP001217089"/>
    </source>
</evidence>
<feature type="compositionally biased region" description="Low complexity" evidence="7">
    <location>
        <begin position="36"/>
        <end position="89"/>
    </location>
</feature>
<protein>
    <recommendedName>
        <fullName evidence="8">RRM domain-containing protein</fullName>
    </recommendedName>
</protein>
<dbReference type="SMART" id="SM00360">
    <property type="entry name" value="RRM"/>
    <property type="match status" value="1"/>
</dbReference>
<dbReference type="SUPFAM" id="SSF54928">
    <property type="entry name" value="RNA-binding domain, RBD"/>
    <property type="match status" value="1"/>
</dbReference>
<feature type="domain" description="RRM" evidence="8">
    <location>
        <begin position="116"/>
        <end position="191"/>
    </location>
</feature>
<dbReference type="InterPro" id="IPR034201">
    <property type="entry name" value="RNPS1_RRM"/>
</dbReference>
<dbReference type="CDD" id="cd12365">
    <property type="entry name" value="RRM_RNPS1"/>
    <property type="match status" value="1"/>
</dbReference>
<evidence type="ECO:0000256" key="6">
    <source>
        <dbReference type="PROSITE-ProRule" id="PRU00176"/>
    </source>
</evidence>
<feature type="region of interest" description="Disordered" evidence="7">
    <location>
        <begin position="1"/>
        <end position="119"/>
    </location>
</feature>
<keyword evidence="3 6" id="KW-0694">RNA-binding</keyword>
<evidence type="ECO:0000256" key="3">
    <source>
        <dbReference type="ARBA" id="ARBA00022884"/>
    </source>
</evidence>
<comment type="caution">
    <text evidence="9">The sequence shown here is derived from an EMBL/GenBank/DDBJ whole genome shotgun (WGS) entry which is preliminary data.</text>
</comment>
<evidence type="ECO:0000256" key="7">
    <source>
        <dbReference type="SAM" id="MobiDB-lite"/>
    </source>
</evidence>
<proteinExistence type="predicted"/>
<evidence type="ECO:0000259" key="8">
    <source>
        <dbReference type="PROSITE" id="PS50102"/>
    </source>
</evidence>
<dbReference type="InterPro" id="IPR012677">
    <property type="entry name" value="Nucleotide-bd_a/b_plait_sf"/>
</dbReference>
<evidence type="ECO:0000256" key="5">
    <source>
        <dbReference type="ARBA" id="ARBA00023242"/>
    </source>
</evidence>
<accession>A0ABQ9FN55</accession>
<dbReference type="Pfam" id="PF00076">
    <property type="entry name" value="RRM_1"/>
    <property type="match status" value="1"/>
</dbReference>
<keyword evidence="4" id="KW-0508">mRNA splicing</keyword>
<dbReference type="EMBL" id="JARBDR010000214">
    <property type="protein sequence ID" value="KAJ8318062.1"/>
    <property type="molecule type" value="Genomic_DNA"/>
</dbReference>
<keyword evidence="10" id="KW-1185">Reference proteome</keyword>
<name>A0ABQ9FN55_TEGGR</name>
<dbReference type="Proteomes" id="UP001217089">
    <property type="component" value="Unassembled WGS sequence"/>
</dbReference>
<dbReference type="Gene3D" id="3.30.70.330">
    <property type="match status" value="1"/>
</dbReference>
<reference evidence="9 10" key="1">
    <citation type="submission" date="2022-12" db="EMBL/GenBank/DDBJ databases">
        <title>Chromosome-level genome of Tegillarca granosa.</title>
        <authorList>
            <person name="Kim J."/>
        </authorList>
    </citation>
    <scope>NUCLEOTIDE SEQUENCE [LARGE SCALE GENOMIC DNA]</scope>
    <source>
        <strain evidence="9">Teg-2019</strain>
        <tissue evidence="9">Adductor muscle</tissue>
    </source>
</reference>
<evidence type="ECO:0000313" key="9">
    <source>
        <dbReference type="EMBL" id="KAJ8318062.1"/>
    </source>
</evidence>